<dbReference type="PANTHER" id="PTHR43157:SF66">
    <property type="entry name" value="WW DOMAIN-CONTAINING OXIDOREDUCTASE-LIKE PROTEIN"/>
    <property type="match status" value="1"/>
</dbReference>
<evidence type="ECO:0000256" key="1">
    <source>
        <dbReference type="ARBA" id="ARBA00023002"/>
    </source>
</evidence>
<dbReference type="SUPFAM" id="SSF51735">
    <property type="entry name" value="NAD(P)-binding Rossmann-fold domains"/>
    <property type="match status" value="1"/>
</dbReference>
<dbReference type="PRINTS" id="PR00081">
    <property type="entry name" value="GDHRDH"/>
</dbReference>
<dbReference type="Gene3D" id="3.40.50.720">
    <property type="entry name" value="NAD(P)-binding Rossmann-like Domain"/>
    <property type="match status" value="1"/>
</dbReference>
<dbReference type="InterPro" id="IPR036291">
    <property type="entry name" value="NAD(P)-bd_dom_sf"/>
</dbReference>
<evidence type="ECO:0000259" key="2">
    <source>
        <dbReference type="SMART" id="SM00822"/>
    </source>
</evidence>
<evidence type="ECO:0000313" key="4">
    <source>
        <dbReference type="Proteomes" id="UP001378592"/>
    </source>
</evidence>
<keyword evidence="1" id="KW-0560">Oxidoreductase</keyword>
<dbReference type="GO" id="GO:0016491">
    <property type="term" value="F:oxidoreductase activity"/>
    <property type="evidence" value="ECO:0007669"/>
    <property type="project" value="UniProtKB-KW"/>
</dbReference>
<sequence>MSVLAFVLALFLRRWVLLVVTAAAAYRLWYKLTTGVCTSTRRLDGKTVLITGANTGIGLETARQMARRGARVLIACRDAERGQRALAKIRAEATGGATVALLALDLSDLQSVRACAAEVRATEPRLDVLINNAGAAVIGGDKTADGLHRGLQVNHFGPFLFTLLLIELLKKSAPSRIIFVSSLAHEFSKLSAEELDHEVAKNLNDASIYGKTKLANVLVSNELARQLNGTGVTVNCLHPGVVQTDILRNFPYGFNKLGHFIFGFFKSVEEGAQTSIHLAVSEELEGVTGKYFSDCRERRMGRAAYDRGLARAVWEKSERLVLLRDGERPTFAEGPAPASS</sequence>
<organism evidence="3 4">
    <name type="scientific">Gryllus longicercus</name>
    <dbReference type="NCBI Taxonomy" id="2509291"/>
    <lineage>
        <taxon>Eukaryota</taxon>
        <taxon>Metazoa</taxon>
        <taxon>Ecdysozoa</taxon>
        <taxon>Arthropoda</taxon>
        <taxon>Hexapoda</taxon>
        <taxon>Insecta</taxon>
        <taxon>Pterygota</taxon>
        <taxon>Neoptera</taxon>
        <taxon>Polyneoptera</taxon>
        <taxon>Orthoptera</taxon>
        <taxon>Ensifera</taxon>
        <taxon>Gryllidea</taxon>
        <taxon>Grylloidea</taxon>
        <taxon>Gryllidae</taxon>
        <taxon>Gryllinae</taxon>
        <taxon>Gryllus</taxon>
    </lineage>
</organism>
<dbReference type="InterPro" id="IPR057326">
    <property type="entry name" value="KR_dom"/>
</dbReference>
<dbReference type="AlphaFoldDB" id="A0AAN9Z1Q5"/>
<dbReference type="Pfam" id="PF00106">
    <property type="entry name" value="adh_short"/>
    <property type="match status" value="1"/>
</dbReference>
<accession>A0AAN9Z1Q5</accession>
<dbReference type="PANTHER" id="PTHR43157">
    <property type="entry name" value="PHOSPHATIDYLINOSITOL-GLYCAN BIOSYNTHESIS CLASS F PROTEIN-RELATED"/>
    <property type="match status" value="1"/>
</dbReference>
<gene>
    <name evidence="3" type="ORF">R5R35_008334</name>
</gene>
<dbReference type="SMART" id="SM00822">
    <property type="entry name" value="PKS_KR"/>
    <property type="match status" value="1"/>
</dbReference>
<dbReference type="EMBL" id="JAZDUA010000413">
    <property type="protein sequence ID" value="KAK7792908.1"/>
    <property type="molecule type" value="Genomic_DNA"/>
</dbReference>
<reference evidence="3 4" key="1">
    <citation type="submission" date="2024-03" db="EMBL/GenBank/DDBJ databases">
        <title>The genome assembly and annotation of the cricket Gryllus longicercus Weissman &amp; Gray.</title>
        <authorList>
            <person name="Szrajer S."/>
            <person name="Gray D."/>
            <person name="Ylla G."/>
        </authorList>
    </citation>
    <scope>NUCLEOTIDE SEQUENCE [LARGE SCALE GENOMIC DNA]</scope>
    <source>
        <strain evidence="3">DAG 2021-001</strain>
        <tissue evidence="3">Whole body minus gut</tissue>
    </source>
</reference>
<proteinExistence type="predicted"/>
<comment type="caution">
    <text evidence="3">The sequence shown here is derived from an EMBL/GenBank/DDBJ whole genome shotgun (WGS) entry which is preliminary data.</text>
</comment>
<name>A0AAN9Z1Q5_9ORTH</name>
<feature type="domain" description="Ketoreductase" evidence="2">
    <location>
        <begin position="46"/>
        <end position="209"/>
    </location>
</feature>
<dbReference type="CDD" id="cd05327">
    <property type="entry name" value="retinol-DH_like_SDR_c_like"/>
    <property type="match status" value="1"/>
</dbReference>
<dbReference type="InterPro" id="IPR002347">
    <property type="entry name" value="SDR_fam"/>
</dbReference>
<evidence type="ECO:0000313" key="3">
    <source>
        <dbReference type="EMBL" id="KAK7792908.1"/>
    </source>
</evidence>
<protein>
    <recommendedName>
        <fullName evidence="2">Ketoreductase domain-containing protein</fullName>
    </recommendedName>
</protein>
<keyword evidence="4" id="KW-1185">Reference proteome</keyword>
<dbReference type="Proteomes" id="UP001378592">
    <property type="component" value="Unassembled WGS sequence"/>
</dbReference>